<keyword evidence="4 5" id="KW-0472">Membrane</keyword>
<dbReference type="Proteomes" id="UP000054144">
    <property type="component" value="Unassembled WGS sequence"/>
</dbReference>
<feature type="transmembrane region" description="Helical" evidence="5">
    <location>
        <begin position="380"/>
        <end position="403"/>
    </location>
</feature>
<feature type="transmembrane region" description="Helical" evidence="5">
    <location>
        <begin position="424"/>
        <end position="443"/>
    </location>
</feature>
<feature type="transmembrane region" description="Helical" evidence="5">
    <location>
        <begin position="242"/>
        <end position="260"/>
    </location>
</feature>
<evidence type="ECO:0000256" key="5">
    <source>
        <dbReference type="SAM" id="Phobius"/>
    </source>
</evidence>
<accession>A0A0D7A4Y3</accession>
<keyword evidence="3 5" id="KW-1133">Transmembrane helix</keyword>
<protein>
    <submittedName>
        <fullName evidence="7">MFS general substrate transporter</fullName>
    </submittedName>
</protein>
<dbReference type="OrthoDB" id="5376138at2759"/>
<dbReference type="InterPro" id="IPR011701">
    <property type="entry name" value="MFS"/>
</dbReference>
<proteinExistence type="predicted"/>
<sequence>MVFTESDRRNEKVSTVACTNEELLEGLTVRPLQRIHQAIDPRIPVTSHVPTEELDEGLIRQLSNLGRRSPTTAVDAEKQGESTVLEDKSVLYLDFDVGDQRDPTNFSRQRKWIITYTACFFTLISGAIASSYNMGFSSMINDLRATTMQATVGLTLYALGFALAPLVTASFSEEFGRQPLYVGSVIIFSLMNLMIALSKNIGTVQAARFIQGACGSTGSTMVGGTVADIWAPAERGVPMSMFGLAALAGTGLGPVAAGFIEMNSSLQWRWIQWIQLIICGIYVLLVPILMKETRSTIILTRLARKVRRNTGDNRYRARVEDERASLWKLVRISCTRPIHLMVTEPIVLSFSIWIGFAWGVVYCLVESIDGTFSNLHGFNISQVGVVFSTLAIGSSLAFGANFFQEKLYRRFHPTRGVEARLCSVLVAAVLLPGSMFLYAWTAFPSVSWVAQAIGLVLFSGSTFVIYLAVFSYLADCYGPFASSALAGQSLARNVMGAIFPLFTRQMFDRLGYRWAATLIAGIATVMIPIPYILFYKGPKIRSRSKFSRLVMEAGKL</sequence>
<evidence type="ECO:0000313" key="8">
    <source>
        <dbReference type="Proteomes" id="UP000054144"/>
    </source>
</evidence>
<evidence type="ECO:0000256" key="2">
    <source>
        <dbReference type="ARBA" id="ARBA00022692"/>
    </source>
</evidence>
<dbReference type="InterPro" id="IPR036259">
    <property type="entry name" value="MFS_trans_sf"/>
</dbReference>
<evidence type="ECO:0000256" key="1">
    <source>
        <dbReference type="ARBA" id="ARBA00004141"/>
    </source>
</evidence>
<evidence type="ECO:0000256" key="3">
    <source>
        <dbReference type="ARBA" id="ARBA00022989"/>
    </source>
</evidence>
<feature type="transmembrane region" description="Helical" evidence="5">
    <location>
        <begin position="152"/>
        <end position="172"/>
    </location>
</feature>
<dbReference type="AlphaFoldDB" id="A0A0D7A4Y3"/>
<evidence type="ECO:0000256" key="4">
    <source>
        <dbReference type="ARBA" id="ARBA00023136"/>
    </source>
</evidence>
<comment type="subcellular location">
    <subcellularLocation>
        <location evidence="1">Membrane</location>
        <topology evidence="1">Multi-pass membrane protein</topology>
    </subcellularLocation>
</comment>
<feature type="transmembrane region" description="Helical" evidence="5">
    <location>
        <begin position="346"/>
        <end position="368"/>
    </location>
</feature>
<dbReference type="GO" id="GO:0022857">
    <property type="term" value="F:transmembrane transporter activity"/>
    <property type="evidence" value="ECO:0007669"/>
    <property type="project" value="InterPro"/>
</dbReference>
<dbReference type="FunFam" id="1.20.1250.20:FF:000082">
    <property type="entry name" value="MFS multidrug transporter, putative"/>
    <property type="match status" value="1"/>
</dbReference>
<evidence type="ECO:0000313" key="7">
    <source>
        <dbReference type="EMBL" id="KIY44966.1"/>
    </source>
</evidence>
<evidence type="ECO:0000259" key="6">
    <source>
        <dbReference type="PROSITE" id="PS50850"/>
    </source>
</evidence>
<dbReference type="PANTHER" id="PTHR23502">
    <property type="entry name" value="MAJOR FACILITATOR SUPERFAMILY"/>
    <property type="match status" value="1"/>
</dbReference>
<dbReference type="EMBL" id="KN882063">
    <property type="protein sequence ID" value="KIY44966.1"/>
    <property type="molecule type" value="Genomic_DNA"/>
</dbReference>
<dbReference type="GO" id="GO:0005886">
    <property type="term" value="C:plasma membrane"/>
    <property type="evidence" value="ECO:0007669"/>
    <property type="project" value="TreeGrafter"/>
</dbReference>
<dbReference type="PROSITE" id="PS50850">
    <property type="entry name" value="MFS"/>
    <property type="match status" value="1"/>
</dbReference>
<feature type="transmembrane region" description="Helical" evidence="5">
    <location>
        <begin position="272"/>
        <end position="290"/>
    </location>
</feature>
<dbReference type="SUPFAM" id="SSF103473">
    <property type="entry name" value="MFS general substrate transporter"/>
    <property type="match status" value="1"/>
</dbReference>
<dbReference type="Pfam" id="PF07690">
    <property type="entry name" value="MFS_1"/>
    <property type="match status" value="1"/>
</dbReference>
<feature type="transmembrane region" description="Helical" evidence="5">
    <location>
        <begin position="480"/>
        <end position="502"/>
    </location>
</feature>
<feature type="transmembrane region" description="Helical" evidence="5">
    <location>
        <begin position="449"/>
        <end position="473"/>
    </location>
</feature>
<dbReference type="CDD" id="cd17323">
    <property type="entry name" value="MFS_Tpo1_MDR_like"/>
    <property type="match status" value="1"/>
</dbReference>
<reference evidence="7 8" key="1">
    <citation type="journal article" date="2015" name="Fungal Genet. Biol.">
        <title>Evolution of novel wood decay mechanisms in Agaricales revealed by the genome sequences of Fistulina hepatica and Cylindrobasidium torrendii.</title>
        <authorList>
            <person name="Floudas D."/>
            <person name="Held B.W."/>
            <person name="Riley R."/>
            <person name="Nagy L.G."/>
            <person name="Koehler G."/>
            <person name="Ransdell A.S."/>
            <person name="Younus H."/>
            <person name="Chow J."/>
            <person name="Chiniquy J."/>
            <person name="Lipzen A."/>
            <person name="Tritt A."/>
            <person name="Sun H."/>
            <person name="Haridas S."/>
            <person name="LaButti K."/>
            <person name="Ohm R.A."/>
            <person name="Kues U."/>
            <person name="Blanchette R.A."/>
            <person name="Grigoriev I.V."/>
            <person name="Minto R.E."/>
            <person name="Hibbett D.S."/>
        </authorList>
    </citation>
    <scope>NUCLEOTIDE SEQUENCE [LARGE SCALE GENOMIC DNA]</scope>
    <source>
        <strain evidence="7 8">ATCC 64428</strain>
    </source>
</reference>
<name>A0A0D7A4Y3_9AGAR</name>
<keyword evidence="8" id="KW-1185">Reference proteome</keyword>
<dbReference type="Gene3D" id="1.20.1250.20">
    <property type="entry name" value="MFS general substrate transporter like domains"/>
    <property type="match status" value="1"/>
</dbReference>
<keyword evidence="2 5" id="KW-0812">Transmembrane</keyword>
<dbReference type="InterPro" id="IPR020846">
    <property type="entry name" value="MFS_dom"/>
</dbReference>
<organism evidence="7 8">
    <name type="scientific">Fistulina hepatica ATCC 64428</name>
    <dbReference type="NCBI Taxonomy" id="1128425"/>
    <lineage>
        <taxon>Eukaryota</taxon>
        <taxon>Fungi</taxon>
        <taxon>Dikarya</taxon>
        <taxon>Basidiomycota</taxon>
        <taxon>Agaricomycotina</taxon>
        <taxon>Agaricomycetes</taxon>
        <taxon>Agaricomycetidae</taxon>
        <taxon>Agaricales</taxon>
        <taxon>Fistulinaceae</taxon>
        <taxon>Fistulina</taxon>
    </lineage>
</organism>
<feature type="transmembrane region" description="Helical" evidence="5">
    <location>
        <begin position="514"/>
        <end position="535"/>
    </location>
</feature>
<feature type="domain" description="Major facilitator superfamily (MFS) profile" evidence="6">
    <location>
        <begin position="114"/>
        <end position="539"/>
    </location>
</feature>
<gene>
    <name evidence="7" type="ORF">FISHEDRAFT_76997</name>
</gene>
<dbReference type="PANTHER" id="PTHR23502:SF134">
    <property type="entry name" value="MAJOR FACILITATOR SUPERFAMILY (MFS) PROFILE DOMAIN-CONTAINING PROTEIN-RELATED"/>
    <property type="match status" value="1"/>
</dbReference>
<feature type="transmembrane region" description="Helical" evidence="5">
    <location>
        <begin position="209"/>
        <end position="230"/>
    </location>
</feature>
<feature type="transmembrane region" description="Helical" evidence="5">
    <location>
        <begin position="179"/>
        <end position="197"/>
    </location>
</feature>
<feature type="transmembrane region" description="Helical" evidence="5">
    <location>
        <begin position="113"/>
        <end position="132"/>
    </location>
</feature>